<dbReference type="Gene3D" id="1.10.3210.10">
    <property type="entry name" value="Hypothetical protein af1432"/>
    <property type="match status" value="1"/>
</dbReference>
<protein>
    <recommendedName>
        <fullName evidence="1">HD domain-containing protein</fullName>
    </recommendedName>
</protein>
<accession>A0A382CI77</accession>
<dbReference type="Pfam" id="PF01966">
    <property type="entry name" value="HD"/>
    <property type="match status" value="1"/>
</dbReference>
<organism evidence="2">
    <name type="scientific">marine metagenome</name>
    <dbReference type="NCBI Taxonomy" id="408172"/>
    <lineage>
        <taxon>unclassified sequences</taxon>
        <taxon>metagenomes</taxon>
        <taxon>ecological metagenomes</taxon>
    </lineage>
</organism>
<proteinExistence type="predicted"/>
<dbReference type="EMBL" id="UINC01034334">
    <property type="protein sequence ID" value="SVB25017.1"/>
    <property type="molecule type" value="Genomic_DNA"/>
</dbReference>
<evidence type="ECO:0000313" key="2">
    <source>
        <dbReference type="EMBL" id="SVB25017.1"/>
    </source>
</evidence>
<dbReference type="InterPro" id="IPR052567">
    <property type="entry name" value="OP_Dioxygenase"/>
</dbReference>
<dbReference type="InterPro" id="IPR003607">
    <property type="entry name" value="HD/PDEase_dom"/>
</dbReference>
<evidence type="ECO:0000259" key="1">
    <source>
        <dbReference type="Pfam" id="PF01966"/>
    </source>
</evidence>
<reference evidence="2" key="1">
    <citation type="submission" date="2018-05" db="EMBL/GenBank/DDBJ databases">
        <authorList>
            <person name="Lanie J.A."/>
            <person name="Ng W.-L."/>
            <person name="Kazmierczak K.M."/>
            <person name="Andrzejewski T.M."/>
            <person name="Davidsen T.M."/>
            <person name="Wayne K.J."/>
            <person name="Tettelin H."/>
            <person name="Glass J.I."/>
            <person name="Rusch D."/>
            <person name="Podicherti R."/>
            <person name="Tsui H.-C.T."/>
            <person name="Winkler M.E."/>
        </authorList>
    </citation>
    <scope>NUCLEOTIDE SEQUENCE</scope>
</reference>
<name>A0A382CI77_9ZZZZ</name>
<dbReference type="AlphaFoldDB" id="A0A382CI77"/>
<feature type="domain" description="HD" evidence="1">
    <location>
        <begin position="27"/>
        <end position="101"/>
    </location>
</feature>
<dbReference type="PANTHER" id="PTHR40202">
    <property type="match status" value="1"/>
</dbReference>
<dbReference type="InterPro" id="IPR006674">
    <property type="entry name" value="HD_domain"/>
</dbReference>
<dbReference type="SUPFAM" id="SSF109604">
    <property type="entry name" value="HD-domain/PDEase-like"/>
    <property type="match status" value="1"/>
</dbReference>
<dbReference type="PANTHER" id="PTHR40202:SF1">
    <property type="entry name" value="HD DOMAIN-CONTAINING PROTEIN"/>
    <property type="match status" value="1"/>
</dbReference>
<dbReference type="CDD" id="cd00077">
    <property type="entry name" value="HDc"/>
    <property type="match status" value="1"/>
</dbReference>
<sequence>MHILDKIISNFKNNKSLYIGEKITIPEHMIQSAMLAEKAKSNDALVCSCLLHDYGHFIIENPDELVKNNKDGNHESIGYEYLKKFFKKEIVEPIKYHVLAKRYLARNKKYYDHLSDASKISLKLQGGILNKKESNEFEKVPYFKNSIKLRKFDELAKKTNIKIKSINDYKDLLSSQLL</sequence>
<gene>
    <name evidence="2" type="ORF">METZ01_LOCUS177871</name>
</gene>